<sequence>MSAIYEPSASGSAQWQFDPDGAPPASNGAAPDPPFSNSRSNGTDGEEGSSSGSNKRTKPAPKLACQRCRQLKARCEPQEPENGKCARCTRLSFDCVWVESQKRGRKASVVPRASQAPEGPEAPPVDSAPSQHSDPPIDRLALLASAVEQPASSNPYPVVSATASALSQPPIFPSSSSLPAAIPVPIASTSQQPFSLPPTSTFFPQAAQLPPLPPSGISPTASSTQSGGPRSYDASSSLRDETSPRPALPSLSMMELAQAKEEALQNLGAPTPFARPQLKRPAIDARREPDPIDMHVLTELDAHQLFEHYHQKMNAFIILLDPHLHTVDYVRQTSPILFTSILAVSAKFIRPQLYPSLLMAAKQLVGRGIIDGQVSVGLVQSLLLQVYWKEPEDCSAWLRVGEAIRMGYQLHLHNRRTTSLPEDDLEARQIVDRERTWIDLYCFDQTFFLQSGEDDDVHQTCMIPHHKIDVRRWLEETKRFGVEDDLEQGANFEWIKMLRLSKDISKARPAHARSLGDHIQGMLDASYQQYLDPSSVDAFQVGTRPWIRVNFWLAAASLALTRAMLTAVGVDGDLLAKWVVASGAFVDAFEIIAKHGYIQYWQDTLGVTLYSMGEFSVKIFSKVYPANQRAIVGWMERIYRACESSTDGHAESTAGFISRFFQLCLRAVCSPATTPETGASTSNAVAQGTTTFALPSTSQSMMNHSFDPTPAPLIGVDDASYWESLFPGLSTDWSWLDQSLEDSMRSIGPLQ</sequence>
<dbReference type="SUPFAM" id="SSF57701">
    <property type="entry name" value="Zn2/Cys6 DNA-binding domain"/>
    <property type="match status" value="1"/>
</dbReference>
<dbReference type="SMART" id="SM00066">
    <property type="entry name" value="GAL4"/>
    <property type="match status" value="1"/>
</dbReference>
<evidence type="ECO:0000259" key="8">
    <source>
        <dbReference type="PROSITE" id="PS50048"/>
    </source>
</evidence>
<feature type="region of interest" description="Disordered" evidence="7">
    <location>
        <begin position="100"/>
        <end position="157"/>
    </location>
</feature>
<dbReference type="PANTHER" id="PTHR31845:SF17">
    <property type="entry name" value="ZN(II)2CYS6 TRANSCRIPTION FACTOR (EUROFUNG)"/>
    <property type="match status" value="1"/>
</dbReference>
<evidence type="ECO:0000256" key="7">
    <source>
        <dbReference type="SAM" id="MobiDB-lite"/>
    </source>
</evidence>
<evidence type="ECO:0000256" key="5">
    <source>
        <dbReference type="ARBA" id="ARBA00023163"/>
    </source>
</evidence>
<dbReference type="InterPro" id="IPR036864">
    <property type="entry name" value="Zn2-C6_fun-type_DNA-bd_sf"/>
</dbReference>
<dbReference type="Proteomes" id="UP000193467">
    <property type="component" value="Unassembled WGS sequence"/>
</dbReference>
<evidence type="ECO:0000256" key="2">
    <source>
        <dbReference type="ARBA" id="ARBA00022723"/>
    </source>
</evidence>
<dbReference type="CDD" id="cd12148">
    <property type="entry name" value="fungal_TF_MHR"/>
    <property type="match status" value="1"/>
</dbReference>
<dbReference type="GO" id="GO:0000981">
    <property type="term" value="F:DNA-binding transcription factor activity, RNA polymerase II-specific"/>
    <property type="evidence" value="ECO:0007669"/>
    <property type="project" value="InterPro"/>
</dbReference>
<keyword evidence="4" id="KW-0238">DNA-binding</keyword>
<comment type="subcellular location">
    <subcellularLocation>
        <location evidence="1">Nucleus</location>
    </subcellularLocation>
</comment>
<dbReference type="GO" id="GO:0005634">
    <property type="term" value="C:nucleus"/>
    <property type="evidence" value="ECO:0007669"/>
    <property type="project" value="UniProtKB-SubCell"/>
</dbReference>
<reference evidence="9 10" key="1">
    <citation type="submission" date="2016-07" db="EMBL/GenBank/DDBJ databases">
        <title>Pervasive Adenine N6-methylation of Active Genes in Fungi.</title>
        <authorList>
            <consortium name="DOE Joint Genome Institute"/>
            <person name="Mondo S.J."/>
            <person name="Dannebaum R.O."/>
            <person name="Kuo R.C."/>
            <person name="Labutti K."/>
            <person name="Haridas S."/>
            <person name="Kuo A."/>
            <person name="Salamov A."/>
            <person name="Ahrendt S.R."/>
            <person name="Lipzen A."/>
            <person name="Sullivan W."/>
            <person name="Andreopoulos W.B."/>
            <person name="Clum A."/>
            <person name="Lindquist E."/>
            <person name="Daum C."/>
            <person name="Ramamoorthy G.K."/>
            <person name="Gryganskyi A."/>
            <person name="Culley D."/>
            <person name="Magnuson J.K."/>
            <person name="James T.Y."/>
            <person name="O'Malley M.A."/>
            <person name="Stajich J.E."/>
            <person name="Spatafora J.W."/>
            <person name="Visel A."/>
            <person name="Grigoriev I.V."/>
        </authorList>
    </citation>
    <scope>NUCLEOTIDE SEQUENCE [LARGE SCALE GENOMIC DNA]</scope>
    <source>
        <strain evidence="9 10">62-1032</strain>
    </source>
</reference>
<protein>
    <recommendedName>
        <fullName evidence="8">Zn(2)-C6 fungal-type domain-containing protein</fullName>
    </recommendedName>
</protein>
<keyword evidence="2" id="KW-0479">Metal-binding</keyword>
<dbReference type="OrthoDB" id="2528779at2759"/>
<dbReference type="PROSITE" id="PS00463">
    <property type="entry name" value="ZN2_CY6_FUNGAL_1"/>
    <property type="match status" value="1"/>
</dbReference>
<evidence type="ECO:0000256" key="6">
    <source>
        <dbReference type="ARBA" id="ARBA00023242"/>
    </source>
</evidence>
<feature type="compositionally biased region" description="Polar residues" evidence="7">
    <location>
        <begin position="217"/>
        <end position="237"/>
    </location>
</feature>
<dbReference type="GO" id="GO:0000976">
    <property type="term" value="F:transcription cis-regulatory region binding"/>
    <property type="evidence" value="ECO:0007669"/>
    <property type="project" value="TreeGrafter"/>
</dbReference>
<evidence type="ECO:0000313" key="9">
    <source>
        <dbReference type="EMBL" id="ORY90308.1"/>
    </source>
</evidence>
<keyword evidence="6" id="KW-0539">Nucleus</keyword>
<dbReference type="InterPro" id="IPR051089">
    <property type="entry name" value="prtT"/>
</dbReference>
<evidence type="ECO:0000256" key="3">
    <source>
        <dbReference type="ARBA" id="ARBA00023015"/>
    </source>
</evidence>
<keyword evidence="10" id="KW-1185">Reference proteome</keyword>
<dbReference type="InParanoid" id="A0A1Y2G2A4"/>
<dbReference type="Pfam" id="PF00172">
    <property type="entry name" value="Zn_clus"/>
    <property type="match status" value="1"/>
</dbReference>
<keyword evidence="3" id="KW-0805">Transcription regulation</keyword>
<feature type="domain" description="Zn(2)-C6 fungal-type" evidence="8">
    <location>
        <begin position="64"/>
        <end position="97"/>
    </location>
</feature>
<dbReference type="InterPro" id="IPR007219">
    <property type="entry name" value="XnlR_reg_dom"/>
</dbReference>
<dbReference type="GO" id="GO:0006351">
    <property type="term" value="P:DNA-templated transcription"/>
    <property type="evidence" value="ECO:0007669"/>
    <property type="project" value="InterPro"/>
</dbReference>
<evidence type="ECO:0000313" key="10">
    <source>
        <dbReference type="Proteomes" id="UP000193467"/>
    </source>
</evidence>
<dbReference type="Pfam" id="PF04082">
    <property type="entry name" value="Fungal_trans"/>
    <property type="match status" value="1"/>
</dbReference>
<dbReference type="Gene3D" id="4.10.240.10">
    <property type="entry name" value="Zn(2)-C6 fungal-type DNA-binding domain"/>
    <property type="match status" value="1"/>
</dbReference>
<organism evidence="9 10">
    <name type="scientific">Leucosporidium creatinivorum</name>
    <dbReference type="NCBI Taxonomy" id="106004"/>
    <lineage>
        <taxon>Eukaryota</taxon>
        <taxon>Fungi</taxon>
        <taxon>Dikarya</taxon>
        <taxon>Basidiomycota</taxon>
        <taxon>Pucciniomycotina</taxon>
        <taxon>Microbotryomycetes</taxon>
        <taxon>Leucosporidiales</taxon>
        <taxon>Leucosporidium</taxon>
    </lineage>
</organism>
<dbReference type="InterPro" id="IPR001138">
    <property type="entry name" value="Zn2Cys6_DnaBD"/>
</dbReference>
<evidence type="ECO:0000256" key="4">
    <source>
        <dbReference type="ARBA" id="ARBA00023125"/>
    </source>
</evidence>
<dbReference type="GO" id="GO:0008270">
    <property type="term" value="F:zinc ion binding"/>
    <property type="evidence" value="ECO:0007669"/>
    <property type="project" value="InterPro"/>
</dbReference>
<feature type="region of interest" description="Disordered" evidence="7">
    <location>
        <begin position="193"/>
        <end position="248"/>
    </location>
</feature>
<evidence type="ECO:0000256" key="1">
    <source>
        <dbReference type="ARBA" id="ARBA00004123"/>
    </source>
</evidence>
<dbReference type="AlphaFoldDB" id="A0A1Y2G2A4"/>
<dbReference type="STRING" id="106004.A0A1Y2G2A4"/>
<name>A0A1Y2G2A4_9BASI</name>
<gene>
    <name evidence="9" type="ORF">BCR35DRAFT_299935</name>
</gene>
<accession>A0A1Y2G2A4</accession>
<dbReference type="EMBL" id="MCGR01000004">
    <property type="protein sequence ID" value="ORY90308.1"/>
    <property type="molecule type" value="Genomic_DNA"/>
</dbReference>
<feature type="region of interest" description="Disordered" evidence="7">
    <location>
        <begin position="1"/>
        <end position="63"/>
    </location>
</feature>
<feature type="compositionally biased region" description="Low complexity" evidence="7">
    <location>
        <begin position="193"/>
        <end position="209"/>
    </location>
</feature>
<comment type="caution">
    <text evidence="9">The sequence shown here is derived from an EMBL/GenBank/DDBJ whole genome shotgun (WGS) entry which is preliminary data.</text>
</comment>
<dbReference type="PROSITE" id="PS50048">
    <property type="entry name" value="ZN2_CY6_FUNGAL_2"/>
    <property type="match status" value="1"/>
</dbReference>
<dbReference type="PANTHER" id="PTHR31845">
    <property type="entry name" value="FINGER DOMAIN PROTEIN, PUTATIVE-RELATED"/>
    <property type="match status" value="1"/>
</dbReference>
<keyword evidence="5" id="KW-0804">Transcription</keyword>
<dbReference type="CDD" id="cd00067">
    <property type="entry name" value="GAL4"/>
    <property type="match status" value="1"/>
</dbReference>
<proteinExistence type="predicted"/>